<dbReference type="STRING" id="1121098.HMPREF1534_03952"/>
<dbReference type="Proteomes" id="UP000017831">
    <property type="component" value="Unassembled WGS sequence"/>
</dbReference>
<dbReference type="EMBL" id="AQHY01000045">
    <property type="protein sequence ID" value="EOA52061.1"/>
    <property type="molecule type" value="Genomic_DNA"/>
</dbReference>
<protein>
    <recommendedName>
        <fullName evidence="3">6-bladed beta-propeller</fullName>
    </recommendedName>
</protein>
<sequence>MGLGLYQFPKEEKEFMQRLFFIVIAGILMSGCASEKKKQELERVSNIAYTTITDSIYSSMPGKITALNGRVYWHDVTEADNFIHVVDASSGKEVYSFGNMGDGPNDFAMPIPSVSTEGFYLSDLQKGIEHLYVFGEDGACHVDRGSLEKNSEVTRMLHVGKSTIIALTPGAENLFKVSCNGTTQAGGKFPLSEKVGNAFYLYQGNMDYNANRNRLVYSSMSFPYLATYSLDGCKLSLDKELPEKIDYTVQDGNLVTAKDSKRGAMELALTKNHIVTLDRDVVVEGEKPKGASPRDPSTLPHSLFIYDYELNLTHILNMQFPILRICGDSQGDVVYAIVLSPEYKLIQINISSINDSRNAK</sequence>
<evidence type="ECO:0008006" key="3">
    <source>
        <dbReference type="Google" id="ProtNLM"/>
    </source>
</evidence>
<gene>
    <name evidence="1" type="ORF">HMPREF1534_03952</name>
</gene>
<dbReference type="HOGENOM" id="CLU_839000_0_0_10"/>
<keyword evidence="2" id="KW-1185">Reference proteome</keyword>
<dbReference type="AlphaFoldDB" id="U6R8T8"/>
<evidence type="ECO:0000313" key="2">
    <source>
        <dbReference type="Proteomes" id="UP000017831"/>
    </source>
</evidence>
<dbReference type="Pfam" id="PF15869">
    <property type="entry name" value="TolB_like"/>
    <property type="match status" value="1"/>
</dbReference>
<evidence type="ECO:0000313" key="1">
    <source>
        <dbReference type="EMBL" id="EOA52061.1"/>
    </source>
</evidence>
<dbReference type="eggNOG" id="ENOG503422A">
    <property type="taxonomic scope" value="Bacteria"/>
</dbReference>
<accession>U6R8T8</accession>
<name>U6R8T8_9BACT</name>
<organism evidence="1 2">
    <name type="scientific">Phocaeicola massiliensis B84634 = Timone 84634 = DSM 17679 = JCM 13223</name>
    <dbReference type="NCBI Taxonomy" id="1121098"/>
    <lineage>
        <taxon>Bacteria</taxon>
        <taxon>Pseudomonadati</taxon>
        <taxon>Bacteroidota</taxon>
        <taxon>Bacteroidia</taxon>
        <taxon>Bacteroidales</taxon>
        <taxon>Bacteroidaceae</taxon>
        <taxon>Phocaeicola</taxon>
    </lineage>
</organism>
<proteinExistence type="predicted"/>
<reference evidence="1 2" key="1">
    <citation type="submission" date="2013-04" db="EMBL/GenBank/DDBJ databases">
        <title>The Genome Sequence of Bacteroides massiliensis DSM 17679.</title>
        <authorList>
            <consortium name="The Broad Institute Genomics Platform"/>
            <person name="Earl A."/>
            <person name="Ward D."/>
            <person name="Feldgarden M."/>
            <person name="Gevers D."/>
            <person name="Martens E."/>
            <person name="Fenner L."/>
            <person name="Roux V."/>
            <person name="Mallet M.N."/>
            <person name="Raoult D."/>
            <person name="Walker B."/>
            <person name="Young S."/>
            <person name="Zeng Q."/>
            <person name="Gargeya S."/>
            <person name="Fitzgerald M."/>
            <person name="Haas B."/>
            <person name="Abouelleil A."/>
            <person name="Allen A.W."/>
            <person name="Alvarado L."/>
            <person name="Arachchi H.M."/>
            <person name="Berlin A.M."/>
            <person name="Chapman S.B."/>
            <person name="Gainer-Dewar J."/>
            <person name="Goldberg J."/>
            <person name="Griggs A."/>
            <person name="Gujja S."/>
            <person name="Hansen M."/>
            <person name="Howarth C."/>
            <person name="Imamovic A."/>
            <person name="Ireland A."/>
            <person name="Larimer J."/>
            <person name="McCowan C."/>
            <person name="Murphy C."/>
            <person name="Pearson M."/>
            <person name="Poon T.W."/>
            <person name="Priest M."/>
            <person name="Roberts A."/>
            <person name="Saif S."/>
            <person name="Shea T."/>
            <person name="Sisk P."/>
            <person name="Sykes S."/>
            <person name="Wortman J."/>
            <person name="Nusbaum C."/>
            <person name="Birren B."/>
        </authorList>
    </citation>
    <scope>NUCLEOTIDE SEQUENCE [LARGE SCALE GENOMIC DNA]</scope>
    <source>
        <strain evidence="2">B84634 / Timone 84634 / DSM 17679 / JCM 13223</strain>
    </source>
</reference>
<dbReference type="PATRIC" id="fig|1121098.3.peg.4041"/>
<comment type="caution">
    <text evidence="1">The sequence shown here is derived from an EMBL/GenBank/DDBJ whole genome shotgun (WGS) entry which is preliminary data.</text>
</comment>